<evidence type="ECO:0000313" key="4">
    <source>
        <dbReference type="Proteomes" id="UP000570514"/>
    </source>
</evidence>
<dbReference type="EMBL" id="JAASRM010000001">
    <property type="protein sequence ID" value="NIK86849.1"/>
    <property type="molecule type" value="Genomic_DNA"/>
</dbReference>
<evidence type="ECO:0000256" key="1">
    <source>
        <dbReference type="SAM" id="MobiDB-lite"/>
    </source>
</evidence>
<organism evidence="3 4">
    <name type="scientific">Rhizomicrobium palustre</name>
    <dbReference type="NCBI Taxonomy" id="189966"/>
    <lineage>
        <taxon>Bacteria</taxon>
        <taxon>Pseudomonadati</taxon>
        <taxon>Pseudomonadota</taxon>
        <taxon>Alphaproteobacteria</taxon>
        <taxon>Micropepsales</taxon>
        <taxon>Micropepsaceae</taxon>
        <taxon>Rhizomicrobium</taxon>
    </lineage>
</organism>
<dbReference type="Gene3D" id="1.25.40.10">
    <property type="entry name" value="Tetratricopeptide repeat domain"/>
    <property type="match status" value="1"/>
</dbReference>
<sequence>MLKRAALLGLMVVATPAFAEDIDYSGCVSMVDRSPQTAERKAAEWQTHGGGGAAMHCHALALYALKRYDEAARVLDALGRNRDVPKGERAALFQQAGAAWMLSNKPRDAVASYSSALSDLPNDMATYADRARARGLMKDWKGAEADLSVVLGQDSNRADLLVLRASARWAQDKKADAASDIVRALEVYPDYPPALLERGKMKFSAGDNVGARKDWQKAASSGQGETAADAKRYLSSLPR</sequence>
<name>A0A846MUE0_9PROT</name>
<evidence type="ECO:0000256" key="2">
    <source>
        <dbReference type="SAM" id="SignalP"/>
    </source>
</evidence>
<dbReference type="SUPFAM" id="SSF48452">
    <property type="entry name" value="TPR-like"/>
    <property type="match status" value="1"/>
</dbReference>
<dbReference type="SMART" id="SM00028">
    <property type="entry name" value="TPR"/>
    <property type="match status" value="4"/>
</dbReference>
<protein>
    <submittedName>
        <fullName evidence="3">Tetratricopeptide (TPR) repeat protein</fullName>
    </submittedName>
</protein>
<accession>A0A846MUE0</accession>
<dbReference type="InterPro" id="IPR011990">
    <property type="entry name" value="TPR-like_helical_dom_sf"/>
</dbReference>
<comment type="caution">
    <text evidence="3">The sequence shown here is derived from an EMBL/GenBank/DDBJ whole genome shotgun (WGS) entry which is preliminary data.</text>
</comment>
<dbReference type="AlphaFoldDB" id="A0A846MUE0"/>
<feature type="chain" id="PRO_5032309825" evidence="2">
    <location>
        <begin position="20"/>
        <end position="239"/>
    </location>
</feature>
<reference evidence="3 4" key="1">
    <citation type="submission" date="2020-03" db="EMBL/GenBank/DDBJ databases">
        <title>Genomic Encyclopedia of Type Strains, Phase IV (KMG-IV): sequencing the most valuable type-strain genomes for metagenomic binning, comparative biology and taxonomic classification.</title>
        <authorList>
            <person name="Goeker M."/>
        </authorList>
    </citation>
    <scope>NUCLEOTIDE SEQUENCE [LARGE SCALE GENOMIC DNA]</scope>
    <source>
        <strain evidence="3 4">DSM 19867</strain>
    </source>
</reference>
<dbReference type="InterPro" id="IPR019734">
    <property type="entry name" value="TPR_rpt"/>
</dbReference>
<feature type="region of interest" description="Disordered" evidence="1">
    <location>
        <begin position="214"/>
        <end position="239"/>
    </location>
</feature>
<dbReference type="Proteomes" id="UP000570514">
    <property type="component" value="Unassembled WGS sequence"/>
</dbReference>
<evidence type="ECO:0000313" key="3">
    <source>
        <dbReference type="EMBL" id="NIK86849.1"/>
    </source>
</evidence>
<gene>
    <name evidence="3" type="ORF">FHS83_000167</name>
</gene>
<dbReference type="RefSeq" id="WP_167079920.1">
    <property type="nucleotide sequence ID" value="NZ_BAAADC010000001.1"/>
</dbReference>
<keyword evidence="4" id="KW-1185">Reference proteome</keyword>
<feature type="signal peptide" evidence="2">
    <location>
        <begin position="1"/>
        <end position="19"/>
    </location>
</feature>
<proteinExistence type="predicted"/>
<keyword evidence="2" id="KW-0732">Signal</keyword>